<accession>A0A7K1US20</accession>
<evidence type="ECO:0000313" key="1">
    <source>
        <dbReference type="EMBL" id="MVU77152.1"/>
    </source>
</evidence>
<name>A0A7K1US20_9NOCA</name>
<organism evidence="1 2">
    <name type="scientific">Nocardia terrae</name>
    <dbReference type="NCBI Taxonomy" id="2675851"/>
    <lineage>
        <taxon>Bacteria</taxon>
        <taxon>Bacillati</taxon>
        <taxon>Actinomycetota</taxon>
        <taxon>Actinomycetes</taxon>
        <taxon>Mycobacteriales</taxon>
        <taxon>Nocardiaceae</taxon>
        <taxon>Nocardia</taxon>
    </lineage>
</organism>
<evidence type="ECO:0000313" key="2">
    <source>
        <dbReference type="Proteomes" id="UP000466794"/>
    </source>
</evidence>
<protein>
    <submittedName>
        <fullName evidence="1">Uncharacterized protein</fullName>
    </submittedName>
</protein>
<dbReference type="Proteomes" id="UP000466794">
    <property type="component" value="Unassembled WGS sequence"/>
</dbReference>
<reference evidence="1 2" key="1">
    <citation type="submission" date="2019-12" db="EMBL/GenBank/DDBJ databases">
        <title>Nocardia sp. nov. ET3-3 isolated from soil.</title>
        <authorList>
            <person name="Kanchanasin P."/>
            <person name="Tanasupawat S."/>
            <person name="Yuki M."/>
            <person name="Kudo T."/>
        </authorList>
    </citation>
    <scope>NUCLEOTIDE SEQUENCE [LARGE SCALE GENOMIC DNA]</scope>
    <source>
        <strain evidence="1 2">ET3-3</strain>
    </source>
</reference>
<keyword evidence="2" id="KW-1185">Reference proteome</keyword>
<dbReference type="EMBL" id="WRPP01000001">
    <property type="protein sequence ID" value="MVU77152.1"/>
    <property type="molecule type" value="Genomic_DNA"/>
</dbReference>
<dbReference type="RefSeq" id="WP_157386538.1">
    <property type="nucleotide sequence ID" value="NZ_WRPP01000001.1"/>
</dbReference>
<sequence>MGIILATTLCALLLFVAAAAGRVVDSIRHARAKLTVPDIEEGLNAEPSRTYTPTGRGQ</sequence>
<comment type="caution">
    <text evidence="1">The sequence shown here is derived from an EMBL/GenBank/DDBJ whole genome shotgun (WGS) entry which is preliminary data.</text>
</comment>
<gene>
    <name evidence="1" type="ORF">GPX89_07805</name>
</gene>
<proteinExistence type="predicted"/>
<dbReference type="AlphaFoldDB" id="A0A7K1US20"/>